<comment type="caution">
    <text evidence="2">The sequence shown here is derived from an EMBL/GenBank/DDBJ whole genome shotgun (WGS) entry which is preliminary data.</text>
</comment>
<protein>
    <submittedName>
        <fullName evidence="2">Uncharacterized protein</fullName>
    </submittedName>
</protein>
<keyword evidence="3" id="KW-1185">Reference proteome</keyword>
<dbReference type="Proteomes" id="UP001180020">
    <property type="component" value="Unassembled WGS sequence"/>
</dbReference>
<evidence type="ECO:0000313" key="3">
    <source>
        <dbReference type="Proteomes" id="UP001180020"/>
    </source>
</evidence>
<dbReference type="AlphaFoldDB" id="A0AAV9EVU6"/>
<evidence type="ECO:0000256" key="1">
    <source>
        <dbReference type="SAM" id="MobiDB-lite"/>
    </source>
</evidence>
<proteinExistence type="predicted"/>
<name>A0AAV9EVU6_ACOCL</name>
<evidence type="ECO:0000313" key="2">
    <source>
        <dbReference type="EMBL" id="KAK1317326.1"/>
    </source>
</evidence>
<gene>
    <name evidence="2" type="ORF">QJS10_CPA05g02287</name>
</gene>
<sequence length="151" mass="16975">MDQIPDPTKNWLRFPGEEPTLRPFSGSYFSLFILRALSFSGIEDRTVQKRVPGPGRRGSGSDRHRPRRGSRGPATTVVAEEVLRFGVLPEIGAETLYSDLVLAVDNRVIDLLEEDVTEVIVSDSDHASIEAEMNHDRQGSKFKKNLQIQRE</sequence>
<feature type="region of interest" description="Disordered" evidence="1">
    <location>
        <begin position="45"/>
        <end position="75"/>
    </location>
</feature>
<dbReference type="EMBL" id="JAUJYO010000005">
    <property type="protein sequence ID" value="KAK1317326.1"/>
    <property type="molecule type" value="Genomic_DNA"/>
</dbReference>
<reference evidence="2" key="1">
    <citation type="journal article" date="2023" name="Nat. Commun.">
        <title>Diploid and tetraploid genomes of Acorus and the evolution of monocots.</title>
        <authorList>
            <person name="Ma L."/>
            <person name="Liu K.W."/>
            <person name="Li Z."/>
            <person name="Hsiao Y.Y."/>
            <person name="Qi Y."/>
            <person name="Fu T."/>
            <person name="Tang G.D."/>
            <person name="Zhang D."/>
            <person name="Sun W.H."/>
            <person name="Liu D.K."/>
            <person name="Li Y."/>
            <person name="Chen G.Z."/>
            <person name="Liu X.D."/>
            <person name="Liao X.Y."/>
            <person name="Jiang Y.T."/>
            <person name="Yu X."/>
            <person name="Hao Y."/>
            <person name="Huang J."/>
            <person name="Zhao X.W."/>
            <person name="Ke S."/>
            <person name="Chen Y.Y."/>
            <person name="Wu W.L."/>
            <person name="Hsu J.L."/>
            <person name="Lin Y.F."/>
            <person name="Huang M.D."/>
            <person name="Li C.Y."/>
            <person name="Huang L."/>
            <person name="Wang Z.W."/>
            <person name="Zhao X."/>
            <person name="Zhong W.Y."/>
            <person name="Peng D.H."/>
            <person name="Ahmad S."/>
            <person name="Lan S."/>
            <person name="Zhang J.S."/>
            <person name="Tsai W.C."/>
            <person name="Van de Peer Y."/>
            <person name="Liu Z.J."/>
        </authorList>
    </citation>
    <scope>NUCLEOTIDE SEQUENCE</scope>
    <source>
        <strain evidence="2">CP</strain>
    </source>
</reference>
<organism evidence="2 3">
    <name type="scientific">Acorus calamus</name>
    <name type="common">Sweet flag</name>
    <dbReference type="NCBI Taxonomy" id="4465"/>
    <lineage>
        <taxon>Eukaryota</taxon>
        <taxon>Viridiplantae</taxon>
        <taxon>Streptophyta</taxon>
        <taxon>Embryophyta</taxon>
        <taxon>Tracheophyta</taxon>
        <taxon>Spermatophyta</taxon>
        <taxon>Magnoliopsida</taxon>
        <taxon>Liliopsida</taxon>
        <taxon>Acoraceae</taxon>
        <taxon>Acorus</taxon>
    </lineage>
</organism>
<accession>A0AAV9EVU6</accession>
<reference evidence="2" key="2">
    <citation type="submission" date="2023-06" db="EMBL/GenBank/DDBJ databases">
        <authorList>
            <person name="Ma L."/>
            <person name="Liu K.-W."/>
            <person name="Li Z."/>
            <person name="Hsiao Y.-Y."/>
            <person name="Qi Y."/>
            <person name="Fu T."/>
            <person name="Tang G."/>
            <person name="Zhang D."/>
            <person name="Sun W.-H."/>
            <person name="Liu D.-K."/>
            <person name="Li Y."/>
            <person name="Chen G.-Z."/>
            <person name="Liu X.-D."/>
            <person name="Liao X.-Y."/>
            <person name="Jiang Y.-T."/>
            <person name="Yu X."/>
            <person name="Hao Y."/>
            <person name="Huang J."/>
            <person name="Zhao X.-W."/>
            <person name="Ke S."/>
            <person name="Chen Y.-Y."/>
            <person name="Wu W.-L."/>
            <person name="Hsu J.-L."/>
            <person name="Lin Y.-F."/>
            <person name="Huang M.-D."/>
            <person name="Li C.-Y."/>
            <person name="Huang L."/>
            <person name="Wang Z.-W."/>
            <person name="Zhao X."/>
            <person name="Zhong W.-Y."/>
            <person name="Peng D.-H."/>
            <person name="Ahmad S."/>
            <person name="Lan S."/>
            <person name="Zhang J.-S."/>
            <person name="Tsai W.-C."/>
            <person name="Van De Peer Y."/>
            <person name="Liu Z.-J."/>
        </authorList>
    </citation>
    <scope>NUCLEOTIDE SEQUENCE</scope>
    <source>
        <strain evidence="2">CP</strain>
        <tissue evidence="2">Leaves</tissue>
    </source>
</reference>